<comment type="caution">
    <text evidence="4">The sequence shown here is derived from an EMBL/GenBank/DDBJ whole genome shotgun (WGS) entry which is preliminary data.</text>
</comment>
<keyword evidence="2" id="KW-0143">Chaperone</keyword>
<dbReference type="PROSITE" id="PS51918">
    <property type="entry name" value="RADICAL_SAM"/>
    <property type="match status" value="1"/>
</dbReference>
<dbReference type="SFLD" id="SFLDS00029">
    <property type="entry name" value="Radical_SAM"/>
    <property type="match status" value="1"/>
</dbReference>
<keyword evidence="2" id="KW-0949">S-adenosyl-L-methionine</keyword>
<dbReference type="NCBIfam" id="TIGR00539">
    <property type="entry name" value="hemN_rel"/>
    <property type="match status" value="1"/>
</dbReference>
<protein>
    <recommendedName>
        <fullName evidence="2">Heme chaperone HemW</fullName>
    </recommendedName>
</protein>
<proteinExistence type="inferred from homology"/>
<keyword evidence="5" id="KW-1185">Reference proteome</keyword>
<dbReference type="OrthoDB" id="9808022at2"/>
<dbReference type="PANTHER" id="PTHR13932:SF5">
    <property type="entry name" value="RADICAL S-ADENOSYL METHIONINE DOMAIN-CONTAINING PROTEIN 1, MITOCHONDRIAL"/>
    <property type="match status" value="1"/>
</dbReference>
<gene>
    <name evidence="4" type="ORF">CW751_01945</name>
</gene>
<dbReference type="InterPro" id="IPR006638">
    <property type="entry name" value="Elp3/MiaA/NifB-like_rSAM"/>
</dbReference>
<dbReference type="SUPFAM" id="SSF102114">
    <property type="entry name" value="Radical SAM enzymes"/>
    <property type="match status" value="1"/>
</dbReference>
<feature type="domain" description="Radical SAM core" evidence="3">
    <location>
        <begin position="1"/>
        <end position="231"/>
    </location>
</feature>
<dbReference type="InterPro" id="IPR004559">
    <property type="entry name" value="HemW-like"/>
</dbReference>
<comment type="subcellular location">
    <subcellularLocation>
        <location evidence="2">Cytoplasm</location>
    </subcellularLocation>
</comment>
<evidence type="ECO:0000313" key="4">
    <source>
        <dbReference type="EMBL" id="PKR82123.1"/>
    </source>
</evidence>
<name>A0A2I0R6B0_9FLAO</name>
<keyword evidence="2" id="KW-0479">Metal-binding</keyword>
<dbReference type="InterPro" id="IPR007197">
    <property type="entry name" value="rSAM"/>
</dbReference>
<comment type="similarity">
    <text evidence="1">Belongs to the anaerobic coproporphyrinogen-III oxidase family. HemW subfamily.</text>
</comment>
<accession>A0A2I0R6B0</accession>
<dbReference type="AlphaFoldDB" id="A0A2I0R6B0"/>
<dbReference type="EMBL" id="PJNI01000001">
    <property type="protein sequence ID" value="PKR82123.1"/>
    <property type="molecule type" value="Genomic_DNA"/>
</dbReference>
<dbReference type="GO" id="GO:0004109">
    <property type="term" value="F:coproporphyrinogen oxidase activity"/>
    <property type="evidence" value="ECO:0007669"/>
    <property type="project" value="InterPro"/>
</dbReference>
<evidence type="ECO:0000256" key="1">
    <source>
        <dbReference type="ARBA" id="ARBA00006100"/>
    </source>
</evidence>
<dbReference type="SMART" id="SM00729">
    <property type="entry name" value="Elp3"/>
    <property type="match status" value="1"/>
</dbReference>
<dbReference type="InterPro" id="IPR034505">
    <property type="entry name" value="Coproporphyrinogen-III_oxidase"/>
</dbReference>
<dbReference type="GO" id="GO:0051539">
    <property type="term" value="F:4 iron, 4 sulfur cluster binding"/>
    <property type="evidence" value="ECO:0007669"/>
    <property type="project" value="UniProtKB-UniRule"/>
</dbReference>
<dbReference type="Pfam" id="PF06969">
    <property type="entry name" value="HemN_C"/>
    <property type="match status" value="1"/>
</dbReference>
<dbReference type="InterPro" id="IPR058240">
    <property type="entry name" value="rSAM_sf"/>
</dbReference>
<keyword evidence="2" id="KW-0408">Iron</keyword>
<dbReference type="PANTHER" id="PTHR13932">
    <property type="entry name" value="COPROPORPHYRINIGEN III OXIDASE"/>
    <property type="match status" value="1"/>
</dbReference>
<dbReference type="GO" id="GO:0005737">
    <property type="term" value="C:cytoplasm"/>
    <property type="evidence" value="ECO:0007669"/>
    <property type="project" value="UniProtKB-SubCell"/>
</dbReference>
<evidence type="ECO:0000259" key="3">
    <source>
        <dbReference type="PROSITE" id="PS51918"/>
    </source>
</evidence>
<evidence type="ECO:0000256" key="2">
    <source>
        <dbReference type="RuleBase" id="RU364116"/>
    </source>
</evidence>
<keyword evidence="2" id="KW-0004">4Fe-4S</keyword>
<evidence type="ECO:0000313" key="5">
    <source>
        <dbReference type="Proteomes" id="UP000236654"/>
    </source>
</evidence>
<keyword evidence="2" id="KW-0963">Cytoplasm</keyword>
<dbReference type="Pfam" id="PF04055">
    <property type="entry name" value="Radical_SAM"/>
    <property type="match status" value="1"/>
</dbReference>
<dbReference type="SFLD" id="SFLDG01082">
    <property type="entry name" value="B12-binding_domain_containing"/>
    <property type="match status" value="1"/>
</dbReference>
<dbReference type="Gene3D" id="3.80.30.20">
    <property type="entry name" value="tm_1862 like domain"/>
    <property type="match status" value="1"/>
</dbReference>
<dbReference type="GO" id="GO:0006779">
    <property type="term" value="P:porphyrin-containing compound biosynthetic process"/>
    <property type="evidence" value="ECO:0007669"/>
    <property type="project" value="InterPro"/>
</dbReference>
<reference evidence="4 5" key="1">
    <citation type="submission" date="2017-12" db="EMBL/GenBank/DDBJ databases">
        <title>The draft genome sequence of Brumimicrobium saltpan LHR20.</title>
        <authorList>
            <person name="Do Z.-J."/>
            <person name="Luo H.-R."/>
        </authorList>
    </citation>
    <scope>NUCLEOTIDE SEQUENCE [LARGE SCALE GENOMIC DNA]</scope>
    <source>
        <strain evidence="4 5">LHR20</strain>
    </source>
</reference>
<keyword evidence="2" id="KW-0411">Iron-sulfur</keyword>
<dbReference type="GO" id="GO:0046872">
    <property type="term" value="F:metal ion binding"/>
    <property type="evidence" value="ECO:0007669"/>
    <property type="project" value="UniProtKB-UniRule"/>
</dbReference>
<dbReference type="RefSeq" id="WP_101333268.1">
    <property type="nucleotide sequence ID" value="NZ_PJNI01000001.1"/>
</dbReference>
<dbReference type="Proteomes" id="UP000236654">
    <property type="component" value="Unassembled WGS sequence"/>
</dbReference>
<organism evidence="4 5">
    <name type="scientific">Brumimicrobium salinarum</name>
    <dbReference type="NCBI Taxonomy" id="2058658"/>
    <lineage>
        <taxon>Bacteria</taxon>
        <taxon>Pseudomonadati</taxon>
        <taxon>Bacteroidota</taxon>
        <taxon>Flavobacteriia</taxon>
        <taxon>Flavobacteriales</taxon>
        <taxon>Crocinitomicaceae</taxon>
        <taxon>Brumimicrobium</taxon>
    </lineage>
</organism>
<dbReference type="InterPro" id="IPR010723">
    <property type="entry name" value="HemN_C"/>
</dbReference>
<dbReference type="SFLD" id="SFLDF00562">
    <property type="entry name" value="HemN-like__clustered_with_heat"/>
    <property type="match status" value="1"/>
</dbReference>
<dbReference type="SFLD" id="SFLDG01065">
    <property type="entry name" value="anaerobic_coproporphyrinogen-I"/>
    <property type="match status" value="1"/>
</dbReference>
<sequence>MAGIYVHIPFCKQKCSYCDFHFSTTFTAYRQKMIDAIKTEIDLRKAELDNQIIETVYFGGGTPSLLTFNELSEITKSLHQNYDISDEFEFTLEANPDDINPEQLKNWKNVGVNRLSIGLQSFLQDDLDWMNRAHTAEESVKAVEQAKTAGFSLTVDLIYGLPNRSLQEWTSNIKKLVALRPEHISAYCLTVEKKTALHQMIKKGKLPLVGEEDQANQFELLVDVLASSGYEQYEISNFARNQAFSKHNANYWRNVNYIGIGPSAHSFDGGSRRWNVANNQLYIKGVNRGEDYFETEILTPKDQFNELLLTGLRTKWGVDLNALKFKHCTTKEFEKQVEQFKNDGLLYETSNSLFLTDKGKLQADYVAAMLFIE</sequence>
<dbReference type="SFLD" id="SFLDF00288">
    <property type="entry name" value="HemN-like__clustered_with_nucl"/>
    <property type="match status" value="1"/>
</dbReference>
<keyword evidence="2" id="KW-0349">Heme</keyword>
<comment type="function">
    <text evidence="2">Probably acts as a heme chaperone, transferring heme to an unknown acceptor. Binds one molecule of heme per monomer, possibly covalently. Binds 1 [4Fe-4S] cluster. The cluster is coordinated with 3 cysteines and an exchangeable S-adenosyl-L-methionine.</text>
</comment>
<dbReference type="InterPro" id="IPR023404">
    <property type="entry name" value="rSAM_horseshoe"/>
</dbReference>